<reference evidence="4" key="1">
    <citation type="submission" date="2021-08" db="EMBL/GenBank/DDBJ databases">
        <title>Flavobacterium sp. strain CC-SYL302.</title>
        <authorList>
            <person name="Lin S.-Y."/>
            <person name="Lee T.-H."/>
            <person name="Young C.-C."/>
        </authorList>
    </citation>
    <scope>NUCLEOTIDE SEQUENCE</scope>
    <source>
        <strain evidence="4">CC-SYL302</strain>
    </source>
</reference>
<evidence type="ECO:0000313" key="4">
    <source>
        <dbReference type="EMBL" id="UYW01121.1"/>
    </source>
</evidence>
<sequence>MKASNKKALGKFVTVVAVLVVANLVSLIIFKRFDLTSDKRYTLSAASHKIIEQVTQPLFIDVLLDGNFPAEFKRLQYETKQMLEEFSAYNSNIQFTFVNPMDEEEGKEDQVVQELFSLGLKPITVTVDDKGKQSQQLVFPWAIANYGEQSARIQLLKNMMGATTQEKVISSVQHLEYAIAEAIQKITQEKSKKIAVIKDVGELHDLQIADFLIAVRENYHIAPFTLDSVAINPNKTLQDLETYDLVVVAKPTKPFTDQQKLVLDQYMVNGGKSLWFIDAVQADMDSLYNENGSTLAYPRNLNLDDFFFKQGIRIKPMLIKDEYATPIKLASGEMGSQTQYEQYPWKLAPYVYPAKSYVKDTINITAASFDYHPIVKNVDGIKFDFANPIEILKGKLNKTVLLNSSQYSKAIGTPFVVSLDLVDEPQPDPADYVNGFIPLAVLVEGNFESMYKNRVLPFKDPTFKEITDKEGKMIVVADGDVIKNQIDQNGVPRELGYDYFSSILFGNKDFVLNSVNYLLDDVGLLDIRAKDVSLPLLDKERVYKNYTTIQIITITIPIGIILIFGLIFIYLRKKMYVK</sequence>
<dbReference type="EMBL" id="CP081495">
    <property type="protein sequence ID" value="UYW01121.1"/>
    <property type="molecule type" value="Genomic_DNA"/>
</dbReference>
<name>A0ABY6LXT7_9FLAO</name>
<evidence type="ECO:0000259" key="3">
    <source>
        <dbReference type="Pfam" id="PF23357"/>
    </source>
</evidence>
<evidence type="ECO:0000313" key="5">
    <source>
        <dbReference type="Proteomes" id="UP001163328"/>
    </source>
</evidence>
<organism evidence="4 5">
    <name type="scientific">Flavobacterium agricola</name>
    <dbReference type="NCBI Taxonomy" id="2870839"/>
    <lineage>
        <taxon>Bacteria</taxon>
        <taxon>Pseudomonadati</taxon>
        <taxon>Bacteroidota</taxon>
        <taxon>Flavobacteriia</taxon>
        <taxon>Flavobacteriales</taxon>
        <taxon>Flavobacteriaceae</taxon>
        <taxon>Flavobacterium</taxon>
    </lineage>
</organism>
<evidence type="ECO:0000256" key="1">
    <source>
        <dbReference type="SAM" id="Phobius"/>
    </source>
</evidence>
<dbReference type="RefSeq" id="WP_264433520.1">
    <property type="nucleotide sequence ID" value="NZ_CP081495.1"/>
</dbReference>
<dbReference type="NCBIfam" id="TIGR03521">
    <property type="entry name" value="GldG"/>
    <property type="match status" value="1"/>
</dbReference>
<keyword evidence="5" id="KW-1185">Reference proteome</keyword>
<dbReference type="InterPro" id="IPR019196">
    <property type="entry name" value="ABC_transp_unknown"/>
</dbReference>
<keyword evidence="1" id="KW-1133">Transmembrane helix</keyword>
<dbReference type="Pfam" id="PF23357">
    <property type="entry name" value="DUF7088"/>
    <property type="match status" value="1"/>
</dbReference>
<feature type="domain" description="DUF7088" evidence="3">
    <location>
        <begin position="37"/>
        <end position="144"/>
    </location>
</feature>
<feature type="transmembrane region" description="Helical" evidence="1">
    <location>
        <begin position="12"/>
        <end position="30"/>
    </location>
</feature>
<keyword evidence="1" id="KW-0472">Membrane</keyword>
<dbReference type="Proteomes" id="UP001163328">
    <property type="component" value="Chromosome"/>
</dbReference>
<protein>
    <submittedName>
        <fullName evidence="4">Gliding motility-associated ABC transporter substrate-binding protein GldG</fullName>
    </submittedName>
</protein>
<dbReference type="InterPro" id="IPR019863">
    <property type="entry name" value="Motility-assoc_ABC-rel_GldG"/>
</dbReference>
<gene>
    <name evidence="4" type="primary">gldG</name>
    <name evidence="4" type="ORF">K5I29_11690</name>
</gene>
<feature type="domain" description="ABC-type uncharacterised transport system" evidence="2">
    <location>
        <begin position="192"/>
        <end position="514"/>
    </location>
</feature>
<evidence type="ECO:0000259" key="2">
    <source>
        <dbReference type="Pfam" id="PF09822"/>
    </source>
</evidence>
<feature type="transmembrane region" description="Helical" evidence="1">
    <location>
        <begin position="549"/>
        <end position="571"/>
    </location>
</feature>
<accession>A0ABY6LXT7</accession>
<keyword evidence="1" id="KW-0812">Transmembrane</keyword>
<dbReference type="Pfam" id="PF09822">
    <property type="entry name" value="ABC_transp_aux"/>
    <property type="match status" value="1"/>
</dbReference>
<proteinExistence type="predicted"/>
<dbReference type="InterPro" id="IPR055396">
    <property type="entry name" value="DUF7088"/>
</dbReference>